<dbReference type="RefSeq" id="WP_088003847.1">
    <property type="nucleotide sequence ID" value="NZ_BMHB01000005.1"/>
</dbReference>
<dbReference type="EC" id="5.4.99.12" evidence="4"/>
<dbReference type="InterPro" id="IPR020095">
    <property type="entry name" value="PsdUridine_synth_TruA_C"/>
</dbReference>
<comment type="caution">
    <text evidence="4">Lacks conserved residue(s) required for the propagation of feature annotation.</text>
</comment>
<protein>
    <recommendedName>
        <fullName evidence="4">tRNA pseudouridine synthase A</fullName>
        <ecNumber evidence="4">5.4.99.12</ecNumber>
    </recommendedName>
    <alternativeName>
        <fullName evidence="4">tRNA pseudouridine(38-40) synthase</fullName>
    </alternativeName>
    <alternativeName>
        <fullName evidence="4">tRNA pseudouridylate synthase I</fullName>
    </alternativeName>
    <alternativeName>
        <fullName evidence="4">tRNA-uridine isomerase I</fullName>
    </alternativeName>
</protein>
<dbReference type="Pfam" id="PF01416">
    <property type="entry name" value="PseudoU_synth_1"/>
    <property type="match status" value="2"/>
</dbReference>
<dbReference type="NCBIfam" id="TIGR00071">
    <property type="entry name" value="hisT_truA"/>
    <property type="match status" value="1"/>
</dbReference>
<evidence type="ECO:0000256" key="1">
    <source>
        <dbReference type="ARBA" id="ARBA00009375"/>
    </source>
</evidence>
<sequence>MNRIKCIIAYEGTLFNGYQVQPNQRTVQTDIEKVLTRMHKGMPIRIHASGRTDTGVHAVGQVIHFDSEYNLEPDQWKKALNAQLPKDIYIKSVTIVDPTFHSRFDVVQKEYRYVIWNETEENIFSRNQHYFFPYELDFGKMQEALQYLIGTHDFSSFCASNTDIQDKVRTIYEGTITKEEQGIVIKLVGNGFLYNMVRIIVGTLLEVGQGKRDVLSVKIALEARDRSFAGKTSPPQGLFLWKVDYNN</sequence>
<keyword evidence="10" id="KW-1185">Reference proteome</keyword>
<dbReference type="PANTHER" id="PTHR11142">
    <property type="entry name" value="PSEUDOURIDYLATE SYNTHASE"/>
    <property type="match status" value="1"/>
</dbReference>
<comment type="subunit">
    <text evidence="4">Homodimer.</text>
</comment>
<dbReference type="GO" id="GO:0003723">
    <property type="term" value="F:RNA binding"/>
    <property type="evidence" value="ECO:0007669"/>
    <property type="project" value="InterPro"/>
</dbReference>
<proteinExistence type="inferred from homology"/>
<evidence type="ECO:0000313" key="10">
    <source>
        <dbReference type="Proteomes" id="UP000626244"/>
    </source>
</evidence>
<comment type="similarity">
    <text evidence="1 4 7">Belongs to the tRNA pseudouridine synthase TruA family.</text>
</comment>
<comment type="catalytic activity">
    <reaction evidence="4 7">
        <text>uridine(38/39/40) in tRNA = pseudouridine(38/39/40) in tRNA</text>
        <dbReference type="Rhea" id="RHEA:22376"/>
        <dbReference type="Rhea" id="RHEA-COMP:10085"/>
        <dbReference type="Rhea" id="RHEA-COMP:10087"/>
        <dbReference type="ChEBI" id="CHEBI:65314"/>
        <dbReference type="ChEBI" id="CHEBI:65315"/>
        <dbReference type="EC" id="5.4.99.12"/>
    </reaction>
</comment>
<dbReference type="PANTHER" id="PTHR11142:SF0">
    <property type="entry name" value="TRNA PSEUDOURIDINE SYNTHASE-LIKE 1"/>
    <property type="match status" value="1"/>
</dbReference>
<evidence type="ECO:0000256" key="5">
    <source>
        <dbReference type="PIRSR" id="PIRSR001430-1"/>
    </source>
</evidence>
<name>A0A8J3AP56_9BACI</name>
<evidence type="ECO:0000259" key="8">
    <source>
        <dbReference type="Pfam" id="PF01416"/>
    </source>
</evidence>
<dbReference type="Gene3D" id="3.30.70.660">
    <property type="entry name" value="Pseudouridine synthase I, catalytic domain, C-terminal subdomain"/>
    <property type="match status" value="1"/>
</dbReference>
<feature type="domain" description="Pseudouridine synthase I TruA alpha/beta" evidence="8">
    <location>
        <begin position="144"/>
        <end position="246"/>
    </location>
</feature>
<evidence type="ECO:0000313" key="9">
    <source>
        <dbReference type="EMBL" id="GGI18103.1"/>
    </source>
</evidence>
<keyword evidence="2 4" id="KW-0819">tRNA processing</keyword>
<feature type="active site" description="Nucleophile" evidence="4 5">
    <location>
        <position position="53"/>
    </location>
</feature>
<evidence type="ECO:0000256" key="7">
    <source>
        <dbReference type="RuleBase" id="RU003792"/>
    </source>
</evidence>
<dbReference type="EMBL" id="BMHB01000005">
    <property type="protein sequence ID" value="GGI18103.1"/>
    <property type="molecule type" value="Genomic_DNA"/>
</dbReference>
<dbReference type="InterPro" id="IPR020094">
    <property type="entry name" value="TruA/RsuA/RluB/E/F_N"/>
</dbReference>
<gene>
    <name evidence="9" type="primary">truA1</name>
    <name evidence="4" type="synonym">truA</name>
    <name evidence="9" type="ORF">GCM10007380_41250</name>
</gene>
<dbReference type="CDD" id="cd02570">
    <property type="entry name" value="PseudoU_synth_EcTruA"/>
    <property type="match status" value="1"/>
</dbReference>
<dbReference type="FunFam" id="3.30.70.580:FF:000001">
    <property type="entry name" value="tRNA pseudouridine synthase A"/>
    <property type="match status" value="1"/>
</dbReference>
<dbReference type="Gene3D" id="3.30.70.580">
    <property type="entry name" value="Pseudouridine synthase I, catalytic domain, N-terminal subdomain"/>
    <property type="match status" value="1"/>
</dbReference>
<dbReference type="OrthoDB" id="9811823at2"/>
<keyword evidence="3 4" id="KW-0413">Isomerase</keyword>
<evidence type="ECO:0000256" key="3">
    <source>
        <dbReference type="ARBA" id="ARBA00023235"/>
    </source>
</evidence>
<comment type="function">
    <text evidence="4">Formation of pseudouridine at positions 38, 39 and 40 in the anticodon stem and loop of transfer RNAs.</text>
</comment>
<accession>A0A8J3AP56</accession>
<dbReference type="HAMAP" id="MF_00171">
    <property type="entry name" value="TruA"/>
    <property type="match status" value="1"/>
</dbReference>
<organism evidence="9 10">
    <name type="scientific">Gottfriedia solisilvae</name>
    <dbReference type="NCBI Taxonomy" id="1516104"/>
    <lineage>
        <taxon>Bacteria</taxon>
        <taxon>Bacillati</taxon>
        <taxon>Bacillota</taxon>
        <taxon>Bacilli</taxon>
        <taxon>Bacillales</taxon>
        <taxon>Bacillaceae</taxon>
        <taxon>Gottfriedia</taxon>
    </lineage>
</organism>
<dbReference type="PIRSF" id="PIRSF001430">
    <property type="entry name" value="tRNA_psdUrid_synth"/>
    <property type="match status" value="1"/>
</dbReference>
<dbReference type="Proteomes" id="UP000626244">
    <property type="component" value="Unassembled WGS sequence"/>
</dbReference>
<dbReference type="SUPFAM" id="SSF55120">
    <property type="entry name" value="Pseudouridine synthase"/>
    <property type="match status" value="1"/>
</dbReference>
<comment type="caution">
    <text evidence="9">The sequence shown here is derived from an EMBL/GenBank/DDBJ whole genome shotgun (WGS) entry which is preliminary data.</text>
</comment>
<reference evidence="10" key="1">
    <citation type="journal article" date="2019" name="Int. J. Syst. Evol. Microbiol.">
        <title>The Global Catalogue of Microorganisms (GCM) 10K type strain sequencing project: providing services to taxonomists for standard genome sequencing and annotation.</title>
        <authorList>
            <consortium name="The Broad Institute Genomics Platform"/>
            <consortium name="The Broad Institute Genome Sequencing Center for Infectious Disease"/>
            <person name="Wu L."/>
            <person name="Ma J."/>
        </authorList>
    </citation>
    <scope>NUCLEOTIDE SEQUENCE [LARGE SCALE GENOMIC DNA]</scope>
    <source>
        <strain evidence="10">CGMCC 1.14993</strain>
    </source>
</reference>
<evidence type="ECO:0000256" key="6">
    <source>
        <dbReference type="PIRSR" id="PIRSR001430-2"/>
    </source>
</evidence>
<dbReference type="AlphaFoldDB" id="A0A8J3AP56"/>
<dbReference type="InterPro" id="IPR001406">
    <property type="entry name" value="PsdUridine_synth_TruA"/>
</dbReference>
<feature type="binding site" evidence="4 6">
    <location>
        <position position="111"/>
    </location>
    <ligand>
        <name>substrate</name>
    </ligand>
</feature>
<dbReference type="InterPro" id="IPR020097">
    <property type="entry name" value="PsdUridine_synth_TruA_a/b_dom"/>
</dbReference>
<dbReference type="GO" id="GO:0160147">
    <property type="term" value="F:tRNA pseudouridine(38-40) synthase activity"/>
    <property type="evidence" value="ECO:0007669"/>
    <property type="project" value="UniProtKB-EC"/>
</dbReference>
<dbReference type="InterPro" id="IPR020103">
    <property type="entry name" value="PsdUridine_synth_cat_dom_sf"/>
</dbReference>
<evidence type="ECO:0000256" key="2">
    <source>
        <dbReference type="ARBA" id="ARBA00022694"/>
    </source>
</evidence>
<dbReference type="GO" id="GO:0031119">
    <property type="term" value="P:tRNA pseudouridine synthesis"/>
    <property type="evidence" value="ECO:0007669"/>
    <property type="project" value="UniProtKB-UniRule"/>
</dbReference>
<feature type="domain" description="Pseudouridine synthase I TruA alpha/beta" evidence="8">
    <location>
        <begin position="8"/>
        <end position="105"/>
    </location>
</feature>
<evidence type="ECO:0000256" key="4">
    <source>
        <dbReference type="HAMAP-Rule" id="MF_00171"/>
    </source>
</evidence>